<organism evidence="1 2">
    <name type="scientific">Bifidobacterium saimiriisciurei</name>
    <dbReference type="NCBI Taxonomy" id="2661627"/>
    <lineage>
        <taxon>Bacteria</taxon>
        <taxon>Bacillati</taxon>
        <taxon>Actinomycetota</taxon>
        <taxon>Actinomycetes</taxon>
        <taxon>Bifidobacteriales</taxon>
        <taxon>Bifidobacteriaceae</taxon>
        <taxon>Bifidobacterium</taxon>
    </lineage>
</organism>
<gene>
    <name evidence="1" type="ORF">GFD18_05190</name>
</gene>
<reference evidence="1 2" key="1">
    <citation type="submission" date="2019-10" db="EMBL/GenBank/DDBJ databases">
        <title>Bifidobacterium from non-human primates.</title>
        <authorList>
            <person name="Modesto M."/>
        </authorList>
    </citation>
    <scope>NUCLEOTIDE SEQUENCE [LARGE SCALE GENOMIC DNA]</scope>
    <source>
        <strain evidence="1 2">SMA1</strain>
    </source>
</reference>
<dbReference type="PANTHER" id="PTHR38074">
    <property type="entry name" value="ALTERED INHERITANCE OF MITOCHONDRIA PROTEIN 24, MITOCHONDRIAL"/>
    <property type="match status" value="1"/>
</dbReference>
<accession>A0ABX0CEZ4</accession>
<keyword evidence="2" id="KW-1185">Reference proteome</keyword>
<proteinExistence type="predicted"/>
<evidence type="ECO:0000313" key="1">
    <source>
        <dbReference type="EMBL" id="NEH11484.1"/>
    </source>
</evidence>
<sequence>MRIYNFTDNDDVDIVAQQGIFQVIEWKRDLSVGYGDAIGAYFASEMNVRRRQVICNLNGRVGATVQAGAMQWVAGNIEATTGVKGVGDFIGKMARGAVTKESAIKPEYVGSGVLVLEPTYRHILLLDPMRQMGGSMTVNDGLFYACESTVSQRAVMVSRPSAMVAGGEGLFNLALEGAGTVALESPVPASELVTIDLENDVLKIDGNFAIAWTSGLQFTVERSGKTLIGSAASGEGLVNVYRGSGRVLLAPVASPTMGINAGSGTV</sequence>
<comment type="caution">
    <text evidence="1">The sequence shown here is derived from an EMBL/GenBank/DDBJ whole genome shotgun (WGS) entry which is preliminary data.</text>
</comment>
<name>A0ABX0CEZ4_9BIFI</name>
<dbReference type="SUPFAM" id="SSF51219">
    <property type="entry name" value="TRAP-like"/>
    <property type="match status" value="1"/>
</dbReference>
<dbReference type="RefSeq" id="WP_163198415.1">
    <property type="nucleotide sequence ID" value="NZ_WHZU01000006.1"/>
</dbReference>
<dbReference type="Proteomes" id="UP000475155">
    <property type="component" value="Unassembled WGS sequence"/>
</dbReference>
<dbReference type="InterPro" id="IPR016031">
    <property type="entry name" value="Trp_RNA-bd_attenuator-like_dom"/>
</dbReference>
<dbReference type="PANTHER" id="PTHR38074:SF1">
    <property type="entry name" value="ALTERED INHERITANCE OF MITOCHONDRIA PROTEIN 24, MITOCHONDRIAL"/>
    <property type="match status" value="1"/>
</dbReference>
<evidence type="ECO:0000313" key="2">
    <source>
        <dbReference type="Proteomes" id="UP000475155"/>
    </source>
</evidence>
<dbReference type="EMBL" id="WHZU01000006">
    <property type="protein sequence ID" value="NEH11484.1"/>
    <property type="molecule type" value="Genomic_DNA"/>
</dbReference>
<dbReference type="InterPro" id="IPR002838">
    <property type="entry name" value="AIM24"/>
</dbReference>
<protein>
    <submittedName>
        <fullName evidence="1">AIM24 family protein</fullName>
    </submittedName>
</protein>
<dbReference type="Gene3D" id="3.60.160.10">
    <property type="entry name" value="Mitochondrial biogenesis AIM24"/>
    <property type="match status" value="1"/>
</dbReference>
<dbReference type="InterPro" id="IPR036983">
    <property type="entry name" value="AIM24_sf"/>
</dbReference>
<dbReference type="Pfam" id="PF01987">
    <property type="entry name" value="AIM24"/>
    <property type="match status" value="1"/>
</dbReference>